<dbReference type="Gene3D" id="2.30.110.10">
    <property type="entry name" value="Electron Transport, Fmn-binding Protein, Chain A"/>
    <property type="match status" value="1"/>
</dbReference>
<dbReference type="InterPro" id="IPR012349">
    <property type="entry name" value="Split_barrel_FMN-bd"/>
</dbReference>
<proteinExistence type="predicted"/>
<evidence type="ECO:0000313" key="1">
    <source>
        <dbReference type="EMBL" id="TCC61359.1"/>
    </source>
</evidence>
<protein>
    <submittedName>
        <fullName evidence="1">Pyridoxamine 5'-phosphate oxidase family protein</fullName>
    </submittedName>
</protein>
<dbReference type="Pfam" id="PF12900">
    <property type="entry name" value="Pyridox_ox_2"/>
    <property type="match status" value="1"/>
</dbReference>
<name>A0A4R0KM22_9ACTN</name>
<sequence length="132" mass="14492">MRTVRRCAPAGPDLLEDRECLRLLRTVPVGRVVFTRGGLPAVRVVGFRVDDDTIVFVADDEEEGIRSALRGDVVAFEADALDADQHQGWTVTAVGHLSVVPLEEALELEPAEPGRQLIRLGVESLRGRRLLV</sequence>
<gene>
    <name evidence="1" type="ORF">E0H73_19210</name>
</gene>
<evidence type="ECO:0000313" key="2">
    <source>
        <dbReference type="Proteomes" id="UP000291144"/>
    </source>
</evidence>
<reference evidence="1 2" key="1">
    <citation type="submission" date="2019-02" db="EMBL/GenBank/DDBJ databases">
        <title>Kribbella capetownensis sp. nov. and Kribbella speibonae sp. nov., isolated from soil.</title>
        <authorList>
            <person name="Curtis S.M."/>
            <person name="Norton I."/>
            <person name="Everest G.J."/>
            <person name="Meyers P.R."/>
        </authorList>
    </citation>
    <scope>NUCLEOTIDE SEQUENCE [LARGE SCALE GENOMIC DNA]</scope>
    <source>
        <strain evidence="1 2">NRRL B-24813</strain>
    </source>
</reference>
<organism evidence="1 2">
    <name type="scientific">Kribbella pittospori</name>
    <dbReference type="NCBI Taxonomy" id="722689"/>
    <lineage>
        <taxon>Bacteria</taxon>
        <taxon>Bacillati</taxon>
        <taxon>Actinomycetota</taxon>
        <taxon>Actinomycetes</taxon>
        <taxon>Propionibacteriales</taxon>
        <taxon>Kribbellaceae</taxon>
        <taxon>Kribbella</taxon>
    </lineage>
</organism>
<dbReference type="OrthoDB" id="5193072at2"/>
<dbReference type="SUPFAM" id="SSF50475">
    <property type="entry name" value="FMN-binding split barrel"/>
    <property type="match status" value="1"/>
</dbReference>
<keyword evidence="2" id="KW-1185">Reference proteome</keyword>
<dbReference type="Proteomes" id="UP000291144">
    <property type="component" value="Unassembled WGS sequence"/>
</dbReference>
<dbReference type="InterPro" id="IPR024747">
    <property type="entry name" value="Pyridox_Oxase-rel"/>
</dbReference>
<dbReference type="RefSeq" id="WP_131357921.1">
    <property type="nucleotide sequence ID" value="NZ_SJKB01000005.1"/>
</dbReference>
<dbReference type="EMBL" id="SJKB01000005">
    <property type="protein sequence ID" value="TCC61359.1"/>
    <property type="molecule type" value="Genomic_DNA"/>
</dbReference>
<accession>A0A4R0KM22</accession>
<comment type="caution">
    <text evidence="1">The sequence shown here is derived from an EMBL/GenBank/DDBJ whole genome shotgun (WGS) entry which is preliminary data.</text>
</comment>
<dbReference type="AlphaFoldDB" id="A0A4R0KM22"/>